<name>A0A6A6CDS9_ZASCE</name>
<dbReference type="GO" id="GO:0016787">
    <property type="term" value="F:hydrolase activity"/>
    <property type="evidence" value="ECO:0007669"/>
    <property type="project" value="UniProtKB-KW"/>
</dbReference>
<dbReference type="SUPFAM" id="SSF56281">
    <property type="entry name" value="Metallo-hydrolase/oxidoreductase"/>
    <property type="match status" value="1"/>
</dbReference>
<dbReference type="PANTHER" id="PTHR42978:SF5">
    <property type="entry name" value="METALLO-BETA-LACTAMASE DOMAIN-CONTAINING PROTEIN"/>
    <property type="match status" value="1"/>
</dbReference>
<proteinExistence type="inferred from homology"/>
<evidence type="ECO:0000256" key="2">
    <source>
        <dbReference type="ARBA" id="ARBA00022723"/>
    </source>
</evidence>
<sequence>MIEQQSLILPKGDITVDVAIIDTTTRIGGVPGSHYMAPATKYPSLSKSIAPKPSHSFLITHPPSNTRVLFDLGLRIDWQIATSRPILRSIQNGSMRVRVEKDVASILYEGGVDPASIDAVVFSHHHFDHTGDPTRFSQTMKVVVGPGYREAYLPGWPAAKQKWETTSDLYRGRDVVEISYANSLTSGRGLRIGGFETYDYFGDGAFYLLHTPGHTVGHLSALARTTLPAHDSDTATFIFLGGDVAHECALLRPSAAHPLPDQISSRDGPRVHALHREYTVNDGGETAKKSPFCTATGPHSDVAAAQQSIDALQAFDGASNVFVALAHDPDLLDVVELFPGVANQWRKRGWKERCHWRFLKALFPELGFGWVGERENKM</sequence>
<dbReference type="Pfam" id="PF00753">
    <property type="entry name" value="Lactamase_B"/>
    <property type="match status" value="1"/>
</dbReference>
<feature type="domain" description="Metallo-beta-lactamase" evidence="5">
    <location>
        <begin position="53"/>
        <end position="275"/>
    </location>
</feature>
<evidence type="ECO:0000256" key="3">
    <source>
        <dbReference type="ARBA" id="ARBA00022801"/>
    </source>
</evidence>
<dbReference type="RefSeq" id="XP_033665269.1">
    <property type="nucleotide sequence ID" value="XM_033817601.1"/>
</dbReference>
<dbReference type="EMBL" id="ML993604">
    <property type="protein sequence ID" value="KAF2164380.1"/>
    <property type="molecule type" value="Genomic_DNA"/>
</dbReference>
<evidence type="ECO:0000313" key="6">
    <source>
        <dbReference type="EMBL" id="KAF2164380.1"/>
    </source>
</evidence>
<dbReference type="InterPro" id="IPR051013">
    <property type="entry name" value="MBL_superfamily_lactonases"/>
</dbReference>
<keyword evidence="7" id="KW-1185">Reference proteome</keyword>
<dbReference type="CDD" id="cd07730">
    <property type="entry name" value="metallo-hydrolase-like_MBL-fold"/>
    <property type="match status" value="1"/>
</dbReference>
<keyword evidence="3" id="KW-0378">Hydrolase</keyword>
<dbReference type="GO" id="GO:0046872">
    <property type="term" value="F:metal ion binding"/>
    <property type="evidence" value="ECO:0007669"/>
    <property type="project" value="UniProtKB-KW"/>
</dbReference>
<protein>
    <recommendedName>
        <fullName evidence="5">Metallo-beta-lactamase domain-containing protein</fullName>
    </recommendedName>
</protein>
<dbReference type="SMART" id="SM00849">
    <property type="entry name" value="Lactamase_B"/>
    <property type="match status" value="1"/>
</dbReference>
<dbReference type="PANTHER" id="PTHR42978">
    <property type="entry name" value="QUORUM-QUENCHING LACTONASE YTNP-RELATED-RELATED"/>
    <property type="match status" value="1"/>
</dbReference>
<keyword evidence="2" id="KW-0479">Metal-binding</keyword>
<reference evidence="6" key="1">
    <citation type="journal article" date="2020" name="Stud. Mycol.">
        <title>101 Dothideomycetes genomes: a test case for predicting lifestyles and emergence of pathogens.</title>
        <authorList>
            <person name="Haridas S."/>
            <person name="Albert R."/>
            <person name="Binder M."/>
            <person name="Bloem J."/>
            <person name="Labutti K."/>
            <person name="Salamov A."/>
            <person name="Andreopoulos B."/>
            <person name="Baker S."/>
            <person name="Barry K."/>
            <person name="Bills G."/>
            <person name="Bluhm B."/>
            <person name="Cannon C."/>
            <person name="Castanera R."/>
            <person name="Culley D."/>
            <person name="Daum C."/>
            <person name="Ezra D."/>
            <person name="Gonzalez J."/>
            <person name="Henrissat B."/>
            <person name="Kuo A."/>
            <person name="Liang C."/>
            <person name="Lipzen A."/>
            <person name="Lutzoni F."/>
            <person name="Magnuson J."/>
            <person name="Mondo S."/>
            <person name="Nolan M."/>
            <person name="Ohm R."/>
            <person name="Pangilinan J."/>
            <person name="Park H.-J."/>
            <person name="Ramirez L."/>
            <person name="Alfaro M."/>
            <person name="Sun H."/>
            <person name="Tritt A."/>
            <person name="Yoshinaga Y."/>
            <person name="Zwiers L.-H."/>
            <person name="Turgeon B."/>
            <person name="Goodwin S."/>
            <person name="Spatafora J."/>
            <person name="Crous P."/>
            <person name="Grigoriev I."/>
        </authorList>
    </citation>
    <scope>NUCLEOTIDE SEQUENCE</scope>
    <source>
        <strain evidence="6">ATCC 36951</strain>
    </source>
</reference>
<keyword evidence="4" id="KW-0862">Zinc</keyword>
<evidence type="ECO:0000313" key="7">
    <source>
        <dbReference type="Proteomes" id="UP000799537"/>
    </source>
</evidence>
<dbReference type="AlphaFoldDB" id="A0A6A6CDS9"/>
<organism evidence="6 7">
    <name type="scientific">Zasmidium cellare ATCC 36951</name>
    <dbReference type="NCBI Taxonomy" id="1080233"/>
    <lineage>
        <taxon>Eukaryota</taxon>
        <taxon>Fungi</taxon>
        <taxon>Dikarya</taxon>
        <taxon>Ascomycota</taxon>
        <taxon>Pezizomycotina</taxon>
        <taxon>Dothideomycetes</taxon>
        <taxon>Dothideomycetidae</taxon>
        <taxon>Mycosphaerellales</taxon>
        <taxon>Mycosphaerellaceae</taxon>
        <taxon>Zasmidium</taxon>
    </lineage>
</organism>
<comment type="similarity">
    <text evidence="1">Belongs to the metallo-beta-lactamase superfamily.</text>
</comment>
<dbReference type="Gene3D" id="3.60.15.10">
    <property type="entry name" value="Ribonuclease Z/Hydroxyacylglutathione hydrolase-like"/>
    <property type="match status" value="1"/>
</dbReference>
<evidence type="ECO:0000259" key="5">
    <source>
        <dbReference type="SMART" id="SM00849"/>
    </source>
</evidence>
<dbReference type="InterPro" id="IPR001279">
    <property type="entry name" value="Metallo-B-lactamas"/>
</dbReference>
<gene>
    <name evidence="6" type="ORF">M409DRAFT_67895</name>
</gene>
<accession>A0A6A6CDS9</accession>
<dbReference type="InterPro" id="IPR036866">
    <property type="entry name" value="RibonucZ/Hydroxyglut_hydro"/>
</dbReference>
<dbReference type="OrthoDB" id="10250730at2759"/>
<dbReference type="GeneID" id="54570873"/>
<evidence type="ECO:0000256" key="1">
    <source>
        <dbReference type="ARBA" id="ARBA00007749"/>
    </source>
</evidence>
<evidence type="ECO:0000256" key="4">
    <source>
        <dbReference type="ARBA" id="ARBA00022833"/>
    </source>
</evidence>
<dbReference type="Proteomes" id="UP000799537">
    <property type="component" value="Unassembled WGS sequence"/>
</dbReference>